<dbReference type="OrthoDB" id="541883at2759"/>
<comment type="caution">
    <text evidence="15">The sequence shown here is derived from an EMBL/GenBank/DDBJ whole genome shotgun (WGS) entry which is preliminary data.</text>
</comment>
<evidence type="ECO:0000256" key="8">
    <source>
        <dbReference type="ARBA" id="ARBA00023098"/>
    </source>
</evidence>
<gene>
    <name evidence="15" type="ORF">C7M84_005210</name>
</gene>
<keyword evidence="7" id="KW-0809">Transit peptide</keyword>
<dbReference type="GO" id="GO:0004314">
    <property type="term" value="F:[acyl-carrier-protein] S-malonyltransferase activity"/>
    <property type="evidence" value="ECO:0007669"/>
    <property type="project" value="UniProtKB-EC"/>
</dbReference>
<dbReference type="PANTHER" id="PTHR47170">
    <property type="entry name" value="MALONYL-COA ACP TRANSACYLASE, ACP-BINDING"/>
    <property type="match status" value="1"/>
</dbReference>
<keyword evidence="6" id="KW-0276">Fatty acid metabolism</keyword>
<feature type="region of interest" description="Disordered" evidence="13">
    <location>
        <begin position="15"/>
        <end position="91"/>
    </location>
</feature>
<dbReference type="InterPro" id="IPR016035">
    <property type="entry name" value="Acyl_Trfase/lysoPLipase"/>
</dbReference>
<dbReference type="EMBL" id="QCYY01001684">
    <property type="protein sequence ID" value="ROT76213.1"/>
    <property type="molecule type" value="Genomic_DNA"/>
</dbReference>
<dbReference type="InterPro" id="IPR016036">
    <property type="entry name" value="Malonyl_transacylase_ACP-bd"/>
</dbReference>
<dbReference type="GO" id="GO:0006633">
    <property type="term" value="P:fatty acid biosynthetic process"/>
    <property type="evidence" value="ECO:0007669"/>
    <property type="project" value="UniProtKB-UniPathway"/>
</dbReference>
<evidence type="ECO:0000256" key="7">
    <source>
        <dbReference type="ARBA" id="ARBA00022946"/>
    </source>
</evidence>
<evidence type="ECO:0000256" key="10">
    <source>
        <dbReference type="ARBA" id="ARBA00023160"/>
    </source>
</evidence>
<dbReference type="GO" id="GO:0005739">
    <property type="term" value="C:mitochondrion"/>
    <property type="evidence" value="ECO:0007669"/>
    <property type="project" value="UniProtKB-SubCell"/>
</dbReference>
<dbReference type="SUPFAM" id="SSF52151">
    <property type="entry name" value="FabD/lysophospholipase-like"/>
    <property type="match status" value="1"/>
</dbReference>
<evidence type="ECO:0000256" key="4">
    <source>
        <dbReference type="ARBA" id="ARBA00022516"/>
    </source>
</evidence>
<evidence type="ECO:0000256" key="6">
    <source>
        <dbReference type="ARBA" id="ARBA00022832"/>
    </source>
</evidence>
<evidence type="ECO:0000256" key="1">
    <source>
        <dbReference type="ARBA" id="ARBA00004173"/>
    </source>
</evidence>
<dbReference type="PANTHER" id="PTHR47170:SF2">
    <property type="entry name" value="MALONYL-COA:ACP TRANSACYLASE (MAT) DOMAIN-CONTAINING PROTEIN"/>
    <property type="match status" value="1"/>
</dbReference>
<evidence type="ECO:0000256" key="11">
    <source>
        <dbReference type="ARBA" id="ARBA00061523"/>
    </source>
</evidence>
<dbReference type="Gene3D" id="3.40.366.10">
    <property type="entry name" value="Malonyl-Coenzyme A Acyl Carrier Protein, domain 2"/>
    <property type="match status" value="1"/>
</dbReference>
<reference evidence="15 16" key="1">
    <citation type="submission" date="2018-04" db="EMBL/GenBank/DDBJ databases">
        <authorList>
            <person name="Zhang X."/>
            <person name="Yuan J."/>
            <person name="Li F."/>
            <person name="Xiang J."/>
        </authorList>
    </citation>
    <scope>NUCLEOTIDE SEQUENCE [LARGE SCALE GENOMIC DNA]</scope>
    <source>
        <tissue evidence="15">Muscle</tissue>
    </source>
</reference>
<dbReference type="FunFam" id="3.30.70.250:FF:000005">
    <property type="entry name" value="Malonyl-CoA-acyl carrier protein transacylase, mitochondrial"/>
    <property type="match status" value="1"/>
</dbReference>
<feature type="compositionally biased region" description="Basic and acidic residues" evidence="13">
    <location>
        <begin position="34"/>
        <end position="44"/>
    </location>
</feature>
<protein>
    <recommendedName>
        <fullName evidence="3">[acyl-carrier-protein] S-malonyltransferase</fullName>
        <ecNumber evidence="3">2.3.1.39</ecNumber>
    </recommendedName>
    <alternativeName>
        <fullName evidence="12">[Acyl-carrier-protein] malonyltransferase</fullName>
    </alternativeName>
</protein>
<keyword evidence="10" id="KW-0275">Fatty acid biosynthesis</keyword>
<keyword evidence="16" id="KW-1185">Reference proteome</keyword>
<reference evidence="15 16" key="2">
    <citation type="submission" date="2019-01" db="EMBL/GenBank/DDBJ databases">
        <title>The decoding of complex shrimp genome reveals the adaptation for benthos swimmer, frequently molting mechanism and breeding impact on genome.</title>
        <authorList>
            <person name="Sun Y."/>
            <person name="Gao Y."/>
            <person name="Yu Y."/>
        </authorList>
    </citation>
    <scope>NUCLEOTIDE SEQUENCE [LARGE SCALE GENOMIC DNA]</scope>
    <source>
        <tissue evidence="15">Muscle</tissue>
    </source>
</reference>
<evidence type="ECO:0000256" key="13">
    <source>
        <dbReference type="SAM" id="MobiDB-lite"/>
    </source>
</evidence>
<dbReference type="InterPro" id="IPR014043">
    <property type="entry name" value="Acyl_transferase_dom"/>
</dbReference>
<dbReference type="EC" id="2.3.1.39" evidence="3"/>
<comment type="similarity">
    <text evidence="11">Belongs to the type II malonyltransferase family.</text>
</comment>
<dbReference type="SMART" id="SM00827">
    <property type="entry name" value="PKS_AT"/>
    <property type="match status" value="1"/>
</dbReference>
<dbReference type="InterPro" id="IPR001227">
    <property type="entry name" value="Ac_transferase_dom_sf"/>
</dbReference>
<sequence length="397" mass="44087">MSFLRPISSSSYCLARGASRKPFDGGTVTVTEDTYGRESPKELLDNATTYSEQEPHTHEDLWTEGPYPHKSNFKQSQAKNSRRPKVDPRETSVLLFPGQGTQYVGMGKELLKYPNVNEMYEVASQILGYDLLEICLSGPSKQLSKTIYQQPAIVVSSLAAVEKLREENPALLGGFSVGEITALTFAGVFSFEDAIRLVKVRAEAMQLASEIVPSGMMTVFYGPDSRLGFACSVAKEFCQRQGLTEADCRIASYLYPHCKVVAGNEEALSFIEENKADFRLKRLKRLPVSGAFHTDLMLPAVSALKKVLNTITVENPLIPVHSNIDGKYYKDAEQVKKQLPRQICKPVKWEQTMHILYERNRGTAFPLTFECGPGKSLKAILKMCNAKAFDSCSAIEA</sequence>
<keyword evidence="8" id="KW-0443">Lipid metabolism</keyword>
<evidence type="ECO:0000259" key="14">
    <source>
        <dbReference type="SMART" id="SM00827"/>
    </source>
</evidence>
<dbReference type="STRING" id="6689.A0A423TID7"/>
<evidence type="ECO:0000256" key="2">
    <source>
        <dbReference type="ARBA" id="ARBA00005194"/>
    </source>
</evidence>
<evidence type="ECO:0000256" key="3">
    <source>
        <dbReference type="ARBA" id="ARBA00013258"/>
    </source>
</evidence>
<dbReference type="Gene3D" id="3.30.70.250">
    <property type="entry name" value="Malonyl-CoA ACP transacylase, ACP-binding"/>
    <property type="match status" value="1"/>
</dbReference>
<name>A0A423TID7_PENVA</name>
<dbReference type="UniPathway" id="UPA00094"/>
<keyword evidence="9" id="KW-0496">Mitochondrion</keyword>
<proteinExistence type="inferred from homology"/>
<evidence type="ECO:0000313" key="15">
    <source>
        <dbReference type="EMBL" id="ROT76213.1"/>
    </source>
</evidence>
<accession>A0A423TID7</accession>
<evidence type="ECO:0000256" key="12">
    <source>
        <dbReference type="ARBA" id="ARBA00077751"/>
    </source>
</evidence>
<evidence type="ECO:0000256" key="9">
    <source>
        <dbReference type="ARBA" id="ARBA00023128"/>
    </source>
</evidence>
<dbReference type="InterPro" id="IPR052760">
    <property type="entry name" value="Mitochondrial_malonyltrans"/>
</dbReference>
<evidence type="ECO:0000256" key="5">
    <source>
        <dbReference type="ARBA" id="ARBA00022679"/>
    </source>
</evidence>
<keyword evidence="4" id="KW-0444">Lipid biosynthesis</keyword>
<feature type="domain" description="Malonyl-CoA:ACP transacylase (MAT)" evidence="14">
    <location>
        <begin position="95"/>
        <end position="395"/>
    </location>
</feature>
<dbReference type="SUPFAM" id="SSF55048">
    <property type="entry name" value="Probable ACP-binding domain of malonyl-CoA ACP transacylase"/>
    <property type="match status" value="1"/>
</dbReference>
<comment type="pathway">
    <text evidence="2">Lipid metabolism; fatty acid biosynthesis.</text>
</comment>
<keyword evidence="5" id="KW-0808">Transferase</keyword>
<evidence type="ECO:0000313" key="16">
    <source>
        <dbReference type="Proteomes" id="UP000283509"/>
    </source>
</evidence>
<dbReference type="AlphaFoldDB" id="A0A423TID7"/>
<dbReference type="Proteomes" id="UP000283509">
    <property type="component" value="Unassembled WGS sequence"/>
</dbReference>
<comment type="subcellular location">
    <subcellularLocation>
        <location evidence="1">Mitochondrion</location>
    </subcellularLocation>
</comment>
<dbReference type="Pfam" id="PF00698">
    <property type="entry name" value="Acyl_transf_1"/>
    <property type="match status" value="1"/>
</dbReference>
<organism evidence="15 16">
    <name type="scientific">Penaeus vannamei</name>
    <name type="common">Whiteleg shrimp</name>
    <name type="synonym">Litopenaeus vannamei</name>
    <dbReference type="NCBI Taxonomy" id="6689"/>
    <lineage>
        <taxon>Eukaryota</taxon>
        <taxon>Metazoa</taxon>
        <taxon>Ecdysozoa</taxon>
        <taxon>Arthropoda</taxon>
        <taxon>Crustacea</taxon>
        <taxon>Multicrustacea</taxon>
        <taxon>Malacostraca</taxon>
        <taxon>Eumalacostraca</taxon>
        <taxon>Eucarida</taxon>
        <taxon>Decapoda</taxon>
        <taxon>Dendrobranchiata</taxon>
        <taxon>Penaeoidea</taxon>
        <taxon>Penaeidae</taxon>
        <taxon>Penaeus</taxon>
    </lineage>
</organism>